<dbReference type="AlphaFoldDB" id="A0A1V6M146"/>
<comment type="caution">
    <text evidence="1">The sequence shown here is derived from an EMBL/GenBank/DDBJ whole genome shotgun (WGS) entry which is preliminary data.</text>
</comment>
<dbReference type="EMBL" id="MJUW02000056">
    <property type="protein sequence ID" value="OQD46131.1"/>
    <property type="molecule type" value="Genomic_DNA"/>
</dbReference>
<keyword evidence="2" id="KW-1185">Reference proteome</keyword>
<organism evidence="1 2">
    <name type="scientific">Candidatus Brocadia sapporoensis</name>
    <dbReference type="NCBI Taxonomy" id="392547"/>
    <lineage>
        <taxon>Bacteria</taxon>
        <taxon>Pseudomonadati</taxon>
        <taxon>Planctomycetota</taxon>
        <taxon>Candidatus Brocadiia</taxon>
        <taxon>Candidatus Brocadiales</taxon>
        <taxon>Candidatus Brocadiaceae</taxon>
        <taxon>Candidatus Brocadia</taxon>
    </lineage>
</organism>
<sequence>MIEIKVEDGEVRGLLNRLSGRMQNLSPVMRAISGIMHDAVEENFEREGRPKWKKLAKSTEEQRAKKGKWPGKILQLSQGGLAAANTQGYNNHSAWVSNNKEYAAAQQFGTRPFIIRPKNKPYLRFQIGDKWVTKKEIHHPGIPARPFMKLTPGDLEKIKQKIGSYLVDGNV</sequence>
<evidence type="ECO:0000313" key="2">
    <source>
        <dbReference type="Proteomes" id="UP000242219"/>
    </source>
</evidence>
<dbReference type="InterPro" id="IPR006522">
    <property type="entry name" value="Phage_virion_morphogenesis"/>
</dbReference>
<dbReference type="NCBIfam" id="TIGR01635">
    <property type="entry name" value="tail_comp_S"/>
    <property type="match status" value="1"/>
</dbReference>
<proteinExistence type="predicted"/>
<dbReference type="RefSeq" id="WP_070066675.1">
    <property type="nucleotide sequence ID" value="NZ_MJUW02000056.1"/>
</dbReference>
<protein>
    <submittedName>
        <fullName evidence="1">Phage virion morphogenesis protein</fullName>
    </submittedName>
</protein>
<name>A0A1V6M146_9BACT</name>
<accession>A0A1V6M146</accession>
<dbReference type="Pfam" id="PF05069">
    <property type="entry name" value="Phage_tail_S"/>
    <property type="match status" value="1"/>
</dbReference>
<reference evidence="1 2" key="1">
    <citation type="journal article" date="2016" name="Genome Announc.">
        <title>Draft Genome Sequence of the Anaerobic Ammonium-Oxidizing Bacterium 'Candidatus Brocadia sp. 40'.</title>
        <authorList>
            <person name="Ali M."/>
            <person name="Haroon M.F."/>
            <person name="Narita Y."/>
            <person name="Zhang L."/>
            <person name="Rangel Shaw D."/>
            <person name="Okabe S."/>
            <person name="Saikaly P.E."/>
        </authorList>
    </citation>
    <scope>NUCLEOTIDE SEQUENCE [LARGE SCALE GENOMIC DNA]</scope>
    <source>
        <strain evidence="1 2">40</strain>
    </source>
</reference>
<evidence type="ECO:0000313" key="1">
    <source>
        <dbReference type="EMBL" id="OQD46131.1"/>
    </source>
</evidence>
<gene>
    <name evidence="1" type="ORF">BIY37_04740</name>
</gene>
<dbReference type="Proteomes" id="UP000242219">
    <property type="component" value="Unassembled WGS sequence"/>
</dbReference>